<dbReference type="GO" id="GO:0016605">
    <property type="term" value="C:PML body"/>
    <property type="evidence" value="ECO:0007669"/>
    <property type="project" value="TreeGrafter"/>
</dbReference>
<dbReference type="FunFam" id="3.30.565.10:FF:000035">
    <property type="entry name" value="MORC family CW-type zinc finger protein 4"/>
    <property type="match status" value="1"/>
</dbReference>
<dbReference type="Pfam" id="PF13589">
    <property type="entry name" value="HATPase_c_3"/>
    <property type="match status" value="1"/>
</dbReference>
<sequence>MAVQTQRGIPLSALNPKFLHTNSTSHTWPFSAIAELIDNAYDPDVSARQFWIDKIRIRDQDCLTFMDNGAGMNYDKMFKMLSFGFSDKETKNGHVPIGLYGNGFKSGSMRLGKDALVFSKNGDSMCVGMLSQTYLQEILAENIIVPIVTFKRFRDSIRPESMHAPSLQDILRYSLFKTEGELLAELEAINTHDSKCSTGTRIIIWNLRKTSTDKTEFDFETDRYNIQIPADVYESEKEKYKQPYRTFQSSPESDFSLRANIKGVGVIAVIECNFLKPTHNKQDFDNTDEYRKRPDQNWVQCDECQKWRKLPDGIDMDKLPDKWFCRMNPDTERREESRKQEEQRNAELKQQNEDLKRRQEDLMRKLHETGSSPSRTPTASTSGTDRSPVTFSPFPQSENMPVITEVTSLSPFVRNKRTLERRTESQALKKARLLKEYCNNTANSPSTSKDLSDVPTSQMEISDDNVETDNVKSNADDDIVIDENKSTPRPKAHSLNLANVKLERSTSNDVQDSDPVSMETPATEASTSEGPSISNAQVTMTTQTYCGMAVKMEEDQQRKEEVEMKREETENDMTGMEQSSTEVECRKDKYTEMNVSVKDSVETERCNSADILTKPSLSDGSDRRTGALSHTAEERFSVNSPLNIYHIPTLEAQEQQDSLLELLAAAAQERDEFKLKAQSLALELEKKELKVLELTVKKDFSHQNVQTEPLDEKDYKTLYSQATQHNEQLTQTINELKKKQEEMLLLMKAEKEAQDRIKAQGAGPSTVADVEDEMAIQTEFLLSELDQRNTECQELKSKLDCVEQERARYEQMQKDLDDMRKNLEDCRNATASSASHVNQIKKEQDTNVRPIADEITVTKAKLRELRRSVARLLVTFVPALDPDQVNYDCEVIDEILDQVLLEIPPS</sequence>
<feature type="compositionally biased region" description="Polar residues" evidence="8">
    <location>
        <begin position="385"/>
        <end position="398"/>
    </location>
</feature>
<dbReference type="GO" id="GO:0008270">
    <property type="term" value="F:zinc ion binding"/>
    <property type="evidence" value="ECO:0007669"/>
    <property type="project" value="UniProtKB-KW"/>
</dbReference>
<feature type="domain" description="CW-type" evidence="9">
    <location>
        <begin position="292"/>
        <end position="344"/>
    </location>
</feature>
<keyword evidence="5 7" id="KW-0175">Coiled coil</keyword>
<feature type="compositionally biased region" description="Low complexity" evidence="8">
    <location>
        <begin position="369"/>
        <end position="384"/>
    </location>
</feature>
<evidence type="ECO:0000256" key="7">
    <source>
        <dbReference type="SAM" id="Coils"/>
    </source>
</evidence>
<dbReference type="InterPro" id="IPR041006">
    <property type="entry name" value="Morc_S5"/>
</dbReference>
<dbReference type="Proteomes" id="UP000324632">
    <property type="component" value="Chromosome 10"/>
</dbReference>
<evidence type="ECO:0000313" key="10">
    <source>
        <dbReference type="EMBL" id="KAA0715690.1"/>
    </source>
</evidence>
<dbReference type="SUPFAM" id="SSF55874">
    <property type="entry name" value="ATPase domain of HSP90 chaperone/DNA topoisomerase II/histidine kinase"/>
    <property type="match status" value="1"/>
</dbReference>
<dbReference type="Gene3D" id="3.30.40.100">
    <property type="match status" value="1"/>
</dbReference>
<dbReference type="GO" id="GO:0016887">
    <property type="term" value="F:ATP hydrolysis activity"/>
    <property type="evidence" value="ECO:0007669"/>
    <property type="project" value="InterPro"/>
</dbReference>
<dbReference type="Gene3D" id="3.30.565.10">
    <property type="entry name" value="Histidine kinase-like ATPase, C-terminal domain"/>
    <property type="match status" value="1"/>
</dbReference>
<dbReference type="InterPro" id="IPR011124">
    <property type="entry name" value="Znf_CW"/>
</dbReference>
<comment type="subcellular location">
    <subcellularLocation>
        <location evidence="1">Nucleus</location>
    </subcellularLocation>
</comment>
<keyword evidence="11" id="KW-1185">Reference proteome</keyword>
<feature type="coiled-coil region" evidence="7">
    <location>
        <begin position="785"/>
        <end position="829"/>
    </location>
</feature>
<keyword evidence="2" id="KW-0479">Metal-binding</keyword>
<evidence type="ECO:0000256" key="1">
    <source>
        <dbReference type="ARBA" id="ARBA00004123"/>
    </source>
</evidence>
<evidence type="ECO:0000256" key="6">
    <source>
        <dbReference type="ARBA" id="ARBA00023242"/>
    </source>
</evidence>
<dbReference type="Pfam" id="PF07496">
    <property type="entry name" value="zf-CW"/>
    <property type="match status" value="1"/>
</dbReference>
<feature type="coiled-coil region" evidence="7">
    <location>
        <begin position="719"/>
        <end position="756"/>
    </location>
</feature>
<feature type="region of interest" description="Disordered" evidence="8">
    <location>
        <begin position="332"/>
        <end position="398"/>
    </location>
</feature>
<dbReference type="PROSITE" id="PS51050">
    <property type="entry name" value="ZF_CW"/>
    <property type="match status" value="1"/>
</dbReference>
<feature type="coiled-coil region" evidence="7">
    <location>
        <begin position="550"/>
        <end position="579"/>
    </location>
</feature>
<dbReference type="EMBL" id="SOYY01000010">
    <property type="protein sequence ID" value="KAA0715690.1"/>
    <property type="molecule type" value="Genomic_DNA"/>
</dbReference>
<proteinExistence type="predicted"/>
<evidence type="ECO:0000256" key="4">
    <source>
        <dbReference type="ARBA" id="ARBA00022833"/>
    </source>
</evidence>
<evidence type="ECO:0000313" key="11">
    <source>
        <dbReference type="Proteomes" id="UP000324632"/>
    </source>
</evidence>
<keyword evidence="6" id="KW-0539">Nucleus</keyword>
<evidence type="ECO:0000256" key="8">
    <source>
        <dbReference type="SAM" id="MobiDB-lite"/>
    </source>
</evidence>
<dbReference type="InterPro" id="IPR036890">
    <property type="entry name" value="HATPase_C_sf"/>
</dbReference>
<dbReference type="PANTHER" id="PTHR23336:SF17">
    <property type="entry name" value="MORC FAMILY CW-TYPE ZINC FINGER PROTEIN 3"/>
    <property type="match status" value="1"/>
</dbReference>
<dbReference type="Pfam" id="PF17942">
    <property type="entry name" value="Morc6_S5"/>
    <property type="match status" value="1"/>
</dbReference>
<comment type="caution">
    <text evidence="10">The sequence shown here is derived from an EMBL/GenBank/DDBJ whole genome shotgun (WGS) entry which is preliminary data.</text>
</comment>
<name>A0A5A9P1D2_9TELE</name>
<evidence type="ECO:0000256" key="3">
    <source>
        <dbReference type="ARBA" id="ARBA00022771"/>
    </source>
</evidence>
<feature type="region of interest" description="Disordered" evidence="8">
    <location>
        <begin position="439"/>
        <end position="537"/>
    </location>
</feature>
<gene>
    <name evidence="10" type="ORF">E1301_Tti008529</name>
</gene>
<feature type="coiled-coil region" evidence="7">
    <location>
        <begin position="663"/>
        <end position="690"/>
    </location>
</feature>
<reference evidence="10 11" key="1">
    <citation type="journal article" date="2019" name="Mol. Ecol. Resour.">
        <title>Chromosome-level genome assembly of Triplophysa tibetana, a fish adapted to the harsh high-altitude environment of the Tibetan Plateau.</title>
        <authorList>
            <person name="Yang X."/>
            <person name="Liu H."/>
            <person name="Ma Z."/>
            <person name="Zou Y."/>
            <person name="Zou M."/>
            <person name="Mao Y."/>
            <person name="Li X."/>
            <person name="Wang H."/>
            <person name="Chen T."/>
            <person name="Wang W."/>
            <person name="Yang R."/>
        </authorList>
    </citation>
    <scope>NUCLEOTIDE SEQUENCE [LARGE SCALE GENOMIC DNA]</scope>
    <source>
        <strain evidence="10">TTIB1903HZAU</strain>
        <tissue evidence="10">Muscle</tissue>
    </source>
</reference>
<organism evidence="10 11">
    <name type="scientific">Triplophysa tibetana</name>
    <dbReference type="NCBI Taxonomy" id="1572043"/>
    <lineage>
        <taxon>Eukaryota</taxon>
        <taxon>Metazoa</taxon>
        <taxon>Chordata</taxon>
        <taxon>Craniata</taxon>
        <taxon>Vertebrata</taxon>
        <taxon>Euteleostomi</taxon>
        <taxon>Actinopterygii</taxon>
        <taxon>Neopterygii</taxon>
        <taxon>Teleostei</taxon>
        <taxon>Ostariophysi</taxon>
        <taxon>Cypriniformes</taxon>
        <taxon>Nemacheilidae</taxon>
        <taxon>Triplophysa</taxon>
    </lineage>
</organism>
<dbReference type="PANTHER" id="PTHR23336">
    <property type="entry name" value="ZINC FINGER CW-TYPE COILED-COIL DOMAIN PROTEIN 3"/>
    <property type="match status" value="1"/>
</dbReference>
<feature type="compositionally biased region" description="Polar residues" evidence="8">
    <location>
        <begin position="439"/>
        <end position="460"/>
    </location>
</feature>
<accession>A0A5A9P1D2</accession>
<feature type="compositionally biased region" description="Basic and acidic residues" evidence="8">
    <location>
        <begin position="332"/>
        <end position="368"/>
    </location>
</feature>
<dbReference type="InterPro" id="IPR045261">
    <property type="entry name" value="MORC_ATPase"/>
</dbReference>
<dbReference type="CDD" id="cd16931">
    <property type="entry name" value="HATPase_MORC-like"/>
    <property type="match status" value="1"/>
</dbReference>
<keyword evidence="4" id="KW-0862">Zinc</keyword>
<feature type="compositionally biased region" description="Polar residues" evidence="8">
    <location>
        <begin position="523"/>
        <end position="537"/>
    </location>
</feature>
<keyword evidence="3" id="KW-0863">Zinc-finger</keyword>
<evidence type="ECO:0000256" key="2">
    <source>
        <dbReference type="ARBA" id="ARBA00022723"/>
    </source>
</evidence>
<evidence type="ECO:0000256" key="5">
    <source>
        <dbReference type="ARBA" id="ARBA00023054"/>
    </source>
</evidence>
<protein>
    <submittedName>
        <fullName evidence="10">Zinc finger protein 3</fullName>
    </submittedName>
</protein>
<dbReference type="AlphaFoldDB" id="A0A5A9P1D2"/>
<evidence type="ECO:0000259" key="9">
    <source>
        <dbReference type="PROSITE" id="PS51050"/>
    </source>
</evidence>